<feature type="region of interest" description="Disordered" evidence="2">
    <location>
        <begin position="116"/>
        <end position="140"/>
    </location>
</feature>
<organism evidence="3 4">
    <name type="scientific">Streptomyces pactum</name>
    <dbReference type="NCBI Taxonomy" id="68249"/>
    <lineage>
        <taxon>Bacteria</taxon>
        <taxon>Bacillati</taxon>
        <taxon>Actinomycetota</taxon>
        <taxon>Actinomycetes</taxon>
        <taxon>Kitasatosporales</taxon>
        <taxon>Streptomycetaceae</taxon>
        <taxon>Streptomyces</taxon>
    </lineage>
</organism>
<evidence type="ECO:0000256" key="1">
    <source>
        <dbReference type="SAM" id="Coils"/>
    </source>
</evidence>
<protein>
    <submittedName>
        <fullName evidence="3">Uncharacterized protein</fullName>
    </submittedName>
</protein>
<gene>
    <name evidence="3" type="ORF">B1H29_31890</name>
</gene>
<sequence length="140" mass="15752">MFGLITRRRHERETTALRARLTQAIEQRDDARTERNAFRTAAQTSASQFAEADATNRRLSGRVEELSKRNAALAESDPDYLAELEKQLAAVREQMAAEKKRADHLQARLDDALCMPHGGHIEDSGPWQPGFQKPKPEALS</sequence>
<dbReference type="KEGG" id="spac:B1H29_31890"/>
<dbReference type="Proteomes" id="UP000189443">
    <property type="component" value="Chromosome"/>
</dbReference>
<dbReference type="RefSeq" id="WP_055420650.1">
    <property type="nucleotide sequence ID" value="NZ_CP019724.1"/>
</dbReference>
<evidence type="ECO:0000256" key="2">
    <source>
        <dbReference type="SAM" id="MobiDB-lite"/>
    </source>
</evidence>
<keyword evidence="4" id="KW-1185">Reference proteome</keyword>
<accession>A0A1S6JGJ8</accession>
<name>A0A1S6JGJ8_9ACTN</name>
<reference evidence="3 4" key="1">
    <citation type="submission" date="2017-02" db="EMBL/GenBank/DDBJ databases">
        <title>Streptomyces pactum ACT12 Genome sequencing and assembly.</title>
        <authorList>
            <person name="Xue Q."/>
            <person name="Yan X."/>
            <person name="Jia L."/>
            <person name="Yan H."/>
        </authorList>
    </citation>
    <scope>NUCLEOTIDE SEQUENCE [LARGE SCALE GENOMIC DNA]</scope>
    <source>
        <strain evidence="3 4">ACT12</strain>
    </source>
</reference>
<feature type="region of interest" description="Disordered" evidence="2">
    <location>
        <begin position="28"/>
        <end position="56"/>
    </location>
</feature>
<proteinExistence type="predicted"/>
<evidence type="ECO:0000313" key="4">
    <source>
        <dbReference type="Proteomes" id="UP000189443"/>
    </source>
</evidence>
<dbReference type="EMBL" id="CP019724">
    <property type="protein sequence ID" value="AQS70883.1"/>
    <property type="molecule type" value="Genomic_DNA"/>
</dbReference>
<keyword evidence="1" id="KW-0175">Coiled coil</keyword>
<feature type="coiled-coil region" evidence="1">
    <location>
        <begin position="56"/>
        <end position="108"/>
    </location>
</feature>
<dbReference type="AlphaFoldDB" id="A0A1S6JGJ8"/>
<evidence type="ECO:0000313" key="3">
    <source>
        <dbReference type="EMBL" id="AQS70883.1"/>
    </source>
</evidence>
<feature type="compositionally biased region" description="Basic and acidic residues" evidence="2">
    <location>
        <begin position="28"/>
        <end position="37"/>
    </location>
</feature>